<dbReference type="GO" id="GO:0016787">
    <property type="term" value="F:hydrolase activity"/>
    <property type="evidence" value="ECO:0007669"/>
    <property type="project" value="UniProtKB-KW"/>
</dbReference>
<dbReference type="Pfam" id="PF12697">
    <property type="entry name" value="Abhydrolase_6"/>
    <property type="match status" value="1"/>
</dbReference>
<evidence type="ECO:0000313" key="3">
    <source>
        <dbReference type="EMBL" id="MPR26653.1"/>
    </source>
</evidence>
<evidence type="ECO:0000256" key="1">
    <source>
        <dbReference type="ARBA" id="ARBA00022801"/>
    </source>
</evidence>
<dbReference type="RefSeq" id="WP_152712820.1">
    <property type="nucleotide sequence ID" value="NZ_VOSJ01000055.1"/>
</dbReference>
<gene>
    <name evidence="3" type="ORF">FS320_15865</name>
</gene>
<dbReference type="Proteomes" id="UP000403266">
    <property type="component" value="Unassembled WGS sequence"/>
</dbReference>
<feature type="domain" description="AB hydrolase-1" evidence="2">
    <location>
        <begin position="18"/>
        <end position="241"/>
    </location>
</feature>
<dbReference type="EMBL" id="VOSK01000056">
    <property type="protein sequence ID" value="MPR26653.1"/>
    <property type="molecule type" value="Genomic_DNA"/>
</dbReference>
<dbReference type="SUPFAM" id="SSF53474">
    <property type="entry name" value="alpha/beta-Hydrolases"/>
    <property type="match status" value="1"/>
</dbReference>
<dbReference type="InterPro" id="IPR000073">
    <property type="entry name" value="AB_hydrolase_1"/>
</dbReference>
<evidence type="ECO:0000259" key="2">
    <source>
        <dbReference type="Pfam" id="PF12697"/>
    </source>
</evidence>
<dbReference type="PANTHER" id="PTHR43798">
    <property type="entry name" value="MONOACYLGLYCEROL LIPASE"/>
    <property type="match status" value="1"/>
</dbReference>
<evidence type="ECO:0000313" key="4">
    <source>
        <dbReference type="Proteomes" id="UP000403266"/>
    </source>
</evidence>
<dbReference type="AlphaFoldDB" id="A0A5N7MID1"/>
<sequence length="259" mass="27317">MSEVILHDEDQGSGSPALVFLHYFAGSLRSWAHVAGDLSSTGRCLRIDLPGFGRSAPLLAYSVHAVAQAVATQIANYRFDSYVLVGHSMGGKLALACAAMNPSGLAGLVLVAPSPPSPEPMDERERTRLLATHGDRASAERTVRAITRWDIPEADIAVCIEDNLLTSPEAWHWWLAEGSREDITEQAGQVACPVLVLGGSDDPVISPHVITADVMPRLANASRIEIAGAGHLLPLEAAQEVGTAIRSFVAQCATAPGTG</sequence>
<accession>A0A5N7MID1</accession>
<proteinExistence type="predicted"/>
<reference evidence="3 4" key="1">
    <citation type="journal article" date="2019" name="Syst. Appl. Microbiol.">
        <title>Microvirga tunisiensis sp. nov., a root nodule symbiotic bacterium isolated from Lupinus micranthus and L. luteus grown in Northern Tunisia.</title>
        <authorList>
            <person name="Msaddak A."/>
            <person name="Rejili M."/>
            <person name="Duran D."/>
            <person name="Mars M."/>
            <person name="Palacios J.M."/>
            <person name="Ruiz-Argueso T."/>
            <person name="Rey L."/>
            <person name="Imperial J."/>
        </authorList>
    </citation>
    <scope>NUCLEOTIDE SEQUENCE [LARGE SCALE GENOMIC DNA]</scope>
    <source>
        <strain evidence="3 4">Lmie10</strain>
    </source>
</reference>
<keyword evidence="4" id="KW-1185">Reference proteome</keyword>
<dbReference type="PANTHER" id="PTHR43798:SF31">
    <property type="entry name" value="AB HYDROLASE SUPERFAMILY PROTEIN YCLE"/>
    <property type="match status" value="1"/>
</dbReference>
<name>A0A5N7MID1_9HYPH</name>
<dbReference type="InterPro" id="IPR029058">
    <property type="entry name" value="AB_hydrolase_fold"/>
</dbReference>
<dbReference type="OrthoDB" id="9780765at2"/>
<dbReference type="PRINTS" id="PR00111">
    <property type="entry name" value="ABHYDROLASE"/>
</dbReference>
<organism evidence="3 4">
    <name type="scientific">Microvirga tunisiensis</name>
    <dbReference type="NCBI Taxonomy" id="2108360"/>
    <lineage>
        <taxon>Bacteria</taxon>
        <taxon>Pseudomonadati</taxon>
        <taxon>Pseudomonadota</taxon>
        <taxon>Alphaproteobacteria</taxon>
        <taxon>Hyphomicrobiales</taxon>
        <taxon>Methylobacteriaceae</taxon>
        <taxon>Microvirga</taxon>
    </lineage>
</organism>
<keyword evidence="1 3" id="KW-0378">Hydrolase</keyword>
<dbReference type="InterPro" id="IPR050266">
    <property type="entry name" value="AB_hydrolase_sf"/>
</dbReference>
<protein>
    <submittedName>
        <fullName evidence="3">Alpha/beta hydrolase</fullName>
    </submittedName>
</protein>
<dbReference type="GO" id="GO:0016020">
    <property type="term" value="C:membrane"/>
    <property type="evidence" value="ECO:0007669"/>
    <property type="project" value="TreeGrafter"/>
</dbReference>
<comment type="caution">
    <text evidence="3">The sequence shown here is derived from an EMBL/GenBank/DDBJ whole genome shotgun (WGS) entry which is preliminary data.</text>
</comment>
<dbReference type="Gene3D" id="3.40.50.1820">
    <property type="entry name" value="alpha/beta hydrolase"/>
    <property type="match status" value="1"/>
</dbReference>